<dbReference type="RefSeq" id="WP_377550141.1">
    <property type="nucleotide sequence ID" value="NZ_JBHSBN010000021.1"/>
</dbReference>
<keyword evidence="2" id="KW-1185">Reference proteome</keyword>
<organism evidence="1 2">
    <name type="scientific">Micromonospora zhanjiangensis</name>
    <dbReference type="NCBI Taxonomy" id="1522057"/>
    <lineage>
        <taxon>Bacteria</taxon>
        <taxon>Bacillati</taxon>
        <taxon>Actinomycetota</taxon>
        <taxon>Actinomycetes</taxon>
        <taxon>Micromonosporales</taxon>
        <taxon>Micromonosporaceae</taxon>
        <taxon>Micromonospora</taxon>
    </lineage>
</organism>
<sequence length="40" mass="4677">MRFVTEWRADVVRVSTPKDFTRTGIVDDLVTVIREAQRGR</sequence>
<accession>A0ABV8KT27</accession>
<evidence type="ECO:0000313" key="2">
    <source>
        <dbReference type="Proteomes" id="UP001595868"/>
    </source>
</evidence>
<comment type="caution">
    <text evidence="1">The sequence shown here is derived from an EMBL/GenBank/DDBJ whole genome shotgun (WGS) entry which is preliminary data.</text>
</comment>
<gene>
    <name evidence="1" type="ORF">ACFOX0_24670</name>
</gene>
<dbReference type="Proteomes" id="UP001595868">
    <property type="component" value="Unassembled WGS sequence"/>
</dbReference>
<evidence type="ECO:0000313" key="1">
    <source>
        <dbReference type="EMBL" id="MFC4109111.1"/>
    </source>
</evidence>
<protein>
    <submittedName>
        <fullName evidence="1">Uncharacterized protein</fullName>
    </submittedName>
</protein>
<name>A0ABV8KT27_9ACTN</name>
<reference evidence="2" key="1">
    <citation type="journal article" date="2019" name="Int. J. Syst. Evol. Microbiol.">
        <title>The Global Catalogue of Microorganisms (GCM) 10K type strain sequencing project: providing services to taxonomists for standard genome sequencing and annotation.</title>
        <authorList>
            <consortium name="The Broad Institute Genomics Platform"/>
            <consortium name="The Broad Institute Genome Sequencing Center for Infectious Disease"/>
            <person name="Wu L."/>
            <person name="Ma J."/>
        </authorList>
    </citation>
    <scope>NUCLEOTIDE SEQUENCE [LARGE SCALE GENOMIC DNA]</scope>
    <source>
        <strain evidence="2">2902at01</strain>
    </source>
</reference>
<dbReference type="EMBL" id="JBHSBN010000021">
    <property type="protein sequence ID" value="MFC4109111.1"/>
    <property type="molecule type" value="Genomic_DNA"/>
</dbReference>
<proteinExistence type="predicted"/>